<evidence type="ECO:0000256" key="2">
    <source>
        <dbReference type="ARBA" id="ARBA00022475"/>
    </source>
</evidence>
<evidence type="ECO:0000259" key="7">
    <source>
        <dbReference type="Pfam" id="PF13396"/>
    </source>
</evidence>
<feature type="domain" description="Cardiolipin synthase N-terminal" evidence="7">
    <location>
        <begin position="30"/>
        <end position="68"/>
    </location>
</feature>
<dbReference type="STRING" id="1220583.GOACH_24_00640"/>
<evidence type="ECO:0000256" key="3">
    <source>
        <dbReference type="ARBA" id="ARBA00022692"/>
    </source>
</evidence>
<evidence type="ECO:0000313" key="9">
    <source>
        <dbReference type="Proteomes" id="UP000010988"/>
    </source>
</evidence>
<dbReference type="InterPro" id="IPR027379">
    <property type="entry name" value="CLS_N"/>
</dbReference>
<dbReference type="Proteomes" id="UP000010988">
    <property type="component" value="Unassembled WGS sequence"/>
</dbReference>
<evidence type="ECO:0000313" key="8">
    <source>
        <dbReference type="EMBL" id="GAC50443.1"/>
    </source>
</evidence>
<keyword evidence="9" id="KW-1185">Reference proteome</keyword>
<evidence type="ECO:0000256" key="6">
    <source>
        <dbReference type="SAM" id="Phobius"/>
    </source>
</evidence>
<name>L7KRV8_9ACTN</name>
<dbReference type="OrthoDB" id="5125307at2"/>
<dbReference type="Pfam" id="PF13396">
    <property type="entry name" value="PLDc_N"/>
    <property type="match status" value="1"/>
</dbReference>
<dbReference type="eggNOG" id="ENOG5033DS7">
    <property type="taxonomic scope" value="Bacteria"/>
</dbReference>
<comment type="caution">
    <text evidence="8">The sequence shown here is derived from an EMBL/GenBank/DDBJ whole genome shotgun (WGS) entry which is preliminary data.</text>
</comment>
<accession>L7KRV8</accession>
<dbReference type="EMBL" id="BANR01000024">
    <property type="protein sequence ID" value="GAC50443.1"/>
    <property type="molecule type" value="Genomic_DNA"/>
</dbReference>
<reference evidence="8 9" key="1">
    <citation type="submission" date="2012-12" db="EMBL/GenBank/DDBJ databases">
        <title>Whole genome shotgun sequence of Gordonia aichiensis NBRC 108223.</title>
        <authorList>
            <person name="Isaki-Nakamura S."/>
            <person name="Hosoyama A."/>
            <person name="Tsuchikane K."/>
            <person name="Ando Y."/>
            <person name="Baba S."/>
            <person name="Ohji S."/>
            <person name="Hamada M."/>
            <person name="Tamura T."/>
            <person name="Yamazoe A."/>
            <person name="Yamazaki S."/>
            <person name="Fujita N."/>
        </authorList>
    </citation>
    <scope>NUCLEOTIDE SEQUENCE [LARGE SCALE GENOMIC DNA]</scope>
    <source>
        <strain evidence="8 9">NBRC 108223</strain>
    </source>
</reference>
<dbReference type="GO" id="GO:0005886">
    <property type="term" value="C:plasma membrane"/>
    <property type="evidence" value="ECO:0007669"/>
    <property type="project" value="UniProtKB-SubCell"/>
</dbReference>
<dbReference type="AlphaFoldDB" id="L7KRV8"/>
<dbReference type="RefSeq" id="WP_005178232.1">
    <property type="nucleotide sequence ID" value="NZ_BANR01000024.1"/>
</dbReference>
<evidence type="ECO:0000256" key="1">
    <source>
        <dbReference type="ARBA" id="ARBA00004651"/>
    </source>
</evidence>
<keyword evidence="3 6" id="KW-0812">Transmembrane</keyword>
<keyword evidence="2" id="KW-1003">Cell membrane</keyword>
<protein>
    <recommendedName>
        <fullName evidence="7">Cardiolipin synthase N-terminal domain-containing protein</fullName>
    </recommendedName>
</protein>
<evidence type="ECO:0000256" key="5">
    <source>
        <dbReference type="ARBA" id="ARBA00023136"/>
    </source>
</evidence>
<gene>
    <name evidence="8" type="ORF">GOACH_24_00640</name>
</gene>
<feature type="transmembrane region" description="Helical" evidence="6">
    <location>
        <begin position="48"/>
        <end position="66"/>
    </location>
</feature>
<proteinExistence type="predicted"/>
<keyword evidence="5 6" id="KW-0472">Membrane</keyword>
<organism evidence="8 9">
    <name type="scientific">Gordonia aichiensis NBRC 108223</name>
    <dbReference type="NCBI Taxonomy" id="1220583"/>
    <lineage>
        <taxon>Bacteria</taxon>
        <taxon>Bacillati</taxon>
        <taxon>Actinomycetota</taxon>
        <taxon>Actinomycetes</taxon>
        <taxon>Mycobacteriales</taxon>
        <taxon>Gordoniaceae</taxon>
        <taxon>Gordonia</taxon>
    </lineage>
</organism>
<evidence type="ECO:0000256" key="4">
    <source>
        <dbReference type="ARBA" id="ARBA00022989"/>
    </source>
</evidence>
<sequence>MTRDTKKLSPAKRALISVGAITQFALQGYVLRDLKKRSAAGVRGPKKAWVAASFLNYVGPIAYLVVGRK</sequence>
<comment type="subcellular location">
    <subcellularLocation>
        <location evidence="1">Cell membrane</location>
        <topology evidence="1">Multi-pass membrane protein</topology>
    </subcellularLocation>
</comment>
<keyword evidence="4 6" id="KW-1133">Transmembrane helix</keyword>